<dbReference type="Gene3D" id="3.90.350.10">
    <property type="entry name" value="Transposase Inhibitor Protein From Tn5, Chain A, domain 1"/>
    <property type="match status" value="1"/>
</dbReference>
<dbReference type="InterPro" id="IPR038215">
    <property type="entry name" value="TN5-like_N_sf"/>
</dbReference>
<evidence type="ECO:0000313" key="4">
    <source>
        <dbReference type="Proteomes" id="UP000199054"/>
    </source>
</evidence>
<dbReference type="PANTHER" id="PTHR37319">
    <property type="entry name" value="TRANSPOSASE"/>
    <property type="match status" value="1"/>
</dbReference>
<proteinExistence type="predicted"/>
<dbReference type="STRING" id="34002.SAMN04489859_102199"/>
<feature type="non-terminal residue" evidence="3">
    <location>
        <position position="298"/>
    </location>
</feature>
<dbReference type="Gene3D" id="1.10.246.40">
    <property type="entry name" value="Tn5 transposase, domain 1"/>
    <property type="match status" value="1"/>
</dbReference>
<dbReference type="Proteomes" id="UP000199054">
    <property type="component" value="Unassembled WGS sequence"/>
</dbReference>
<dbReference type="AlphaFoldDB" id="A0A1H8NYL1"/>
<evidence type="ECO:0000313" key="2">
    <source>
        <dbReference type="EMBL" id="SEN91196.1"/>
    </source>
</evidence>
<organism evidence="3 4">
    <name type="scientific">Paracoccus alcaliphilus</name>
    <dbReference type="NCBI Taxonomy" id="34002"/>
    <lineage>
        <taxon>Bacteria</taxon>
        <taxon>Pseudomonadati</taxon>
        <taxon>Pseudomonadota</taxon>
        <taxon>Alphaproteobacteria</taxon>
        <taxon>Rhodobacterales</taxon>
        <taxon>Paracoccaceae</taxon>
        <taxon>Paracoccus</taxon>
    </lineage>
</organism>
<protein>
    <submittedName>
        <fullName evidence="3">Transposase DNA-binding</fullName>
    </submittedName>
</protein>
<keyword evidence="4" id="KW-1185">Reference proteome</keyword>
<dbReference type="GO" id="GO:0003677">
    <property type="term" value="F:DNA binding"/>
    <property type="evidence" value="ECO:0007669"/>
    <property type="project" value="UniProtKB-KW"/>
</dbReference>
<feature type="domain" description="Transposase Tn5-like N-terminal" evidence="1">
    <location>
        <begin position="14"/>
        <end position="71"/>
    </location>
</feature>
<dbReference type="EMBL" id="FODE01000021">
    <property type="protein sequence ID" value="SEN91196.1"/>
    <property type="molecule type" value="Genomic_DNA"/>
</dbReference>
<sequence length="298" mass="33385">MSAGSENFPPDGSHWSEREVNVGAFKDARLGNRFVELLRCLSDRMGGTIPLACQDWASTKAAYRFFSNPRVEEGDILSGHFDATRTRYSATGGTVLLLQDTTEFTYQRRNPHDVGFTKSVNSGRDSKGRLRHHAVCGILMHSSLAVTTEGLPLGLAAVKFWNRDKFKGTAQLKRKINPTRVPIETKESIRWLDNLRQSLALLGQPERCVHVGDRESDIYELYCLARELGTHFVVRTVVDRLAGNGGHTVKSEMAAAESAGTHVIELRGDDDAIERITLDIRYKRIHVRPPIGKQKRYP</sequence>
<keyword evidence="3" id="KW-0238">DNA-binding</keyword>
<dbReference type="InterPro" id="IPR047768">
    <property type="entry name" value="Tn5p-like"/>
</dbReference>
<evidence type="ECO:0000259" key="1">
    <source>
        <dbReference type="Pfam" id="PF14706"/>
    </source>
</evidence>
<dbReference type="InterPro" id="IPR012337">
    <property type="entry name" value="RNaseH-like_sf"/>
</dbReference>
<dbReference type="PANTHER" id="PTHR37319:SF1">
    <property type="entry name" value="TRANSPOSASE TN5 DIMERISATION DOMAIN-CONTAINING PROTEIN"/>
    <property type="match status" value="1"/>
</dbReference>
<dbReference type="EMBL" id="FODE01000074">
    <property type="protein sequence ID" value="SEO34664.1"/>
    <property type="molecule type" value="Genomic_DNA"/>
</dbReference>
<accession>A0A1H8NYL1</accession>
<dbReference type="RefSeq" id="WP_211657338.1">
    <property type="nucleotide sequence ID" value="NZ_FODE01000021.1"/>
</dbReference>
<gene>
    <name evidence="2" type="ORF">SAMN04489859_102199</name>
    <name evidence="3" type="ORF">SAMN04489859_10741</name>
</gene>
<reference evidence="3 4" key="1">
    <citation type="submission" date="2016-10" db="EMBL/GenBank/DDBJ databases">
        <authorList>
            <person name="de Groot N.N."/>
        </authorList>
    </citation>
    <scope>NUCLEOTIDE SEQUENCE [LARGE SCALE GENOMIC DNA]</scope>
    <source>
        <strain evidence="3 4">DSM 8512</strain>
    </source>
</reference>
<dbReference type="InterPro" id="IPR014735">
    <property type="entry name" value="Transposase_Tn5-like_N"/>
</dbReference>
<name>A0A1H8NYL1_9RHOB</name>
<dbReference type="Pfam" id="PF14706">
    <property type="entry name" value="Tnp_DNA_bind"/>
    <property type="match status" value="1"/>
</dbReference>
<dbReference type="SUPFAM" id="SSF53098">
    <property type="entry name" value="Ribonuclease H-like"/>
    <property type="match status" value="1"/>
</dbReference>
<evidence type="ECO:0000313" key="3">
    <source>
        <dbReference type="EMBL" id="SEO34664.1"/>
    </source>
</evidence>